<feature type="region of interest" description="Disordered" evidence="2">
    <location>
        <begin position="195"/>
        <end position="234"/>
    </location>
</feature>
<proteinExistence type="predicted"/>
<evidence type="ECO:0008006" key="4">
    <source>
        <dbReference type="Google" id="ProtNLM"/>
    </source>
</evidence>
<organism evidence="3">
    <name type="scientific">Tanacetum cinerariifolium</name>
    <name type="common">Dalmatian daisy</name>
    <name type="synonym">Chrysanthemum cinerariifolium</name>
    <dbReference type="NCBI Taxonomy" id="118510"/>
    <lineage>
        <taxon>Eukaryota</taxon>
        <taxon>Viridiplantae</taxon>
        <taxon>Streptophyta</taxon>
        <taxon>Embryophyta</taxon>
        <taxon>Tracheophyta</taxon>
        <taxon>Spermatophyta</taxon>
        <taxon>Magnoliopsida</taxon>
        <taxon>eudicotyledons</taxon>
        <taxon>Gunneridae</taxon>
        <taxon>Pentapetalae</taxon>
        <taxon>asterids</taxon>
        <taxon>campanulids</taxon>
        <taxon>Asterales</taxon>
        <taxon>Asteraceae</taxon>
        <taxon>Asteroideae</taxon>
        <taxon>Anthemideae</taxon>
        <taxon>Anthemidinae</taxon>
        <taxon>Tanacetum</taxon>
    </lineage>
</organism>
<gene>
    <name evidence="3" type="ORF">Tci_045627</name>
</gene>
<accession>A0A6L2MJS3</accession>
<dbReference type="Pfam" id="PF14223">
    <property type="entry name" value="Retrotran_gag_2"/>
    <property type="match status" value="1"/>
</dbReference>
<sequence>MSPENKAYFLAKKKAIYLILTGIGDDIYSTVDACQTAQEMWEAIERLQQGKSLNIQDVKTNLFWEFKKFTSHDGETKESYYTIFYKLMNEMIKNNLTVTTMQVNVQFLQQLQPEWSMFVTIVKQQHKLDEVCYHKLFDILKQYQNEVNELRAEKLAKNANLLALVAIAQSSQDPFYQSSRFYRLYAPSSKPLIPTRSQIATRHKGKEIAKPITPPSKTASEEDNDPEQAQRDNDMQKNLALIAKYFKKIYKPTNRTQNILKLQEQECGYDSTEYGHFAKECRKLKRVKDFAYHKEKMILCKQAEQGVPLKQNSMIADSGTDSEPVEQVQNEARYNVFANHLQHSEQSESVSNTCLVETDDSNATTDLPDMCEDDIQNEQNDVESDDERVALANLIANLKLDADENKKTQKQLKKANTTLDQELKECKGILVETSKSLGESISVRYCCLVALKTKQAEFEKFKAFNDRTVDYDKVERKDYAKTVKNQSKLGNIRHEIESLHQKPDQRAFFNKDQANKAKCQKIESSKAILAISLKSNSTDRLDVSHWMECVQADHEEAHLIRRFKPIPLQKKHKGCTGNARVAIHVTFPQSIQRL</sequence>
<feature type="coiled-coil region" evidence="1">
    <location>
        <begin position="395"/>
        <end position="425"/>
    </location>
</feature>
<evidence type="ECO:0000256" key="2">
    <source>
        <dbReference type="SAM" id="MobiDB-lite"/>
    </source>
</evidence>
<reference evidence="3" key="1">
    <citation type="journal article" date="2019" name="Sci. Rep.">
        <title>Draft genome of Tanacetum cinerariifolium, the natural source of mosquito coil.</title>
        <authorList>
            <person name="Yamashiro T."/>
            <person name="Shiraishi A."/>
            <person name="Satake H."/>
            <person name="Nakayama K."/>
        </authorList>
    </citation>
    <scope>NUCLEOTIDE SEQUENCE</scope>
</reference>
<evidence type="ECO:0000313" key="3">
    <source>
        <dbReference type="EMBL" id="GEU73649.1"/>
    </source>
</evidence>
<dbReference type="AlphaFoldDB" id="A0A6L2MJS3"/>
<name>A0A6L2MJS3_TANCI</name>
<evidence type="ECO:0000256" key="1">
    <source>
        <dbReference type="SAM" id="Coils"/>
    </source>
</evidence>
<comment type="caution">
    <text evidence="3">The sequence shown here is derived from an EMBL/GenBank/DDBJ whole genome shotgun (WGS) entry which is preliminary data.</text>
</comment>
<protein>
    <recommendedName>
        <fullName evidence="4">Gag-Pol polyprotein</fullName>
    </recommendedName>
</protein>
<feature type="coiled-coil region" evidence="1">
    <location>
        <begin position="133"/>
        <end position="160"/>
    </location>
</feature>
<keyword evidence="1" id="KW-0175">Coiled coil</keyword>
<dbReference type="EMBL" id="BKCJ010006731">
    <property type="protein sequence ID" value="GEU73649.1"/>
    <property type="molecule type" value="Genomic_DNA"/>
</dbReference>